<dbReference type="PANTHER" id="PTHR43680:SF2">
    <property type="entry name" value="NITRATE REDUCTASE MOLYBDENUM COFACTOR ASSEMBLY CHAPERONE NARJ"/>
    <property type="match status" value="1"/>
</dbReference>
<gene>
    <name evidence="2" type="primary">narJ</name>
    <name evidence="2" type="ORF">DQX05_18585</name>
</gene>
<dbReference type="InterPro" id="IPR020945">
    <property type="entry name" value="DMSO/NO3_reduct_chaperone"/>
</dbReference>
<dbReference type="AlphaFoldDB" id="A0A3A3GW46"/>
<evidence type="ECO:0000313" key="3">
    <source>
        <dbReference type="Proteomes" id="UP000266177"/>
    </source>
</evidence>
<organism evidence="2 3">
    <name type="scientific">Paenibacillus thiaminolyticus</name>
    <name type="common">Bacillus thiaminolyticus</name>
    <dbReference type="NCBI Taxonomy" id="49283"/>
    <lineage>
        <taxon>Bacteria</taxon>
        <taxon>Bacillati</taxon>
        <taxon>Bacillota</taxon>
        <taxon>Bacilli</taxon>
        <taxon>Bacillales</taxon>
        <taxon>Paenibacillaceae</taxon>
        <taxon>Paenibacillus</taxon>
    </lineage>
</organism>
<dbReference type="InterPro" id="IPR036411">
    <property type="entry name" value="TorD-like_sf"/>
</dbReference>
<dbReference type="SUPFAM" id="SSF89155">
    <property type="entry name" value="TorD-like"/>
    <property type="match status" value="1"/>
</dbReference>
<dbReference type="EMBL" id="QYZD01000018">
    <property type="protein sequence ID" value="RJG22112.1"/>
    <property type="molecule type" value="Genomic_DNA"/>
</dbReference>
<dbReference type="GO" id="GO:0016530">
    <property type="term" value="F:metallochaperone activity"/>
    <property type="evidence" value="ECO:0007669"/>
    <property type="project" value="TreeGrafter"/>
</dbReference>
<dbReference type="InterPro" id="IPR003765">
    <property type="entry name" value="NO3_reductase_chaperone_NarJ"/>
</dbReference>
<comment type="caution">
    <text evidence="2">The sequence shown here is derived from an EMBL/GenBank/DDBJ whole genome shotgun (WGS) entry which is preliminary data.</text>
</comment>
<evidence type="ECO:0000256" key="1">
    <source>
        <dbReference type="ARBA" id="ARBA00023063"/>
    </source>
</evidence>
<proteinExistence type="predicted"/>
<dbReference type="Pfam" id="PF02613">
    <property type="entry name" value="Nitrate_red_del"/>
    <property type="match status" value="1"/>
</dbReference>
<name>A0A3A3GW46_PANTH</name>
<keyword evidence="1" id="KW-0534">Nitrate assimilation</keyword>
<dbReference type="GO" id="GO:0051131">
    <property type="term" value="P:chaperone-mediated protein complex assembly"/>
    <property type="evidence" value="ECO:0007669"/>
    <property type="project" value="InterPro"/>
</dbReference>
<dbReference type="OrthoDB" id="5296272at2"/>
<evidence type="ECO:0000313" key="2">
    <source>
        <dbReference type="EMBL" id="RJG22112.1"/>
    </source>
</evidence>
<protein>
    <submittedName>
        <fullName evidence="2">Nitrate reductase molybdenum cofactor assembly chaperone</fullName>
    </submittedName>
</protein>
<dbReference type="NCBIfam" id="TIGR00684">
    <property type="entry name" value="narJ"/>
    <property type="match status" value="1"/>
</dbReference>
<accession>A0A3A3GW46</accession>
<dbReference type="GO" id="GO:0051082">
    <property type="term" value="F:unfolded protein binding"/>
    <property type="evidence" value="ECO:0007669"/>
    <property type="project" value="InterPro"/>
</dbReference>
<dbReference type="PANTHER" id="PTHR43680">
    <property type="entry name" value="NITRATE REDUCTASE MOLYBDENUM COFACTOR ASSEMBLY CHAPERONE"/>
    <property type="match status" value="1"/>
</dbReference>
<sequence length="243" mass="26615">MYRISEGGELMNELVRRSSWMMLSCLLQYPDDEWHEAADEIYVSWCELLQQDSTEMNERLIHLAGECIAGFAGMDAEAVTEQYVKTFDFGKKTNLYLTYGQLGEDRERGPALLKLKQIYEQENMILATEELPDYLPLMLEYAAVAEGDTGAGLLFSFKEALKGIREALIAAGSPYQHVLHAIMLMLEQSGVTEGSVRFEPPAGCTSAGGMAAGCGPMWAAAGYGGAPVYRKDDAEAAGRGATQ</sequence>
<dbReference type="GO" id="GO:0042128">
    <property type="term" value="P:nitrate assimilation"/>
    <property type="evidence" value="ECO:0007669"/>
    <property type="project" value="UniProtKB-KW"/>
</dbReference>
<dbReference type="Proteomes" id="UP000266177">
    <property type="component" value="Unassembled WGS sequence"/>
</dbReference>
<reference evidence="2 3" key="1">
    <citation type="submission" date="2018-09" db="EMBL/GenBank/DDBJ databases">
        <title>Paenibacillus SK2017-BO5.</title>
        <authorList>
            <person name="Piskunova J.V."/>
            <person name="Dubiley S.A."/>
            <person name="Severinov K.V."/>
        </authorList>
    </citation>
    <scope>NUCLEOTIDE SEQUENCE [LARGE SCALE GENOMIC DNA]</scope>
    <source>
        <strain evidence="2 3">BO5</strain>
    </source>
</reference>